<sequence length="716" mass="79304">MSDAALPWYRRTLRWGQTNLTETDPERYDPELWRAQWKATRIQGVIVNAGGIVAYYPSAFPLQHRASHLGDRDLYGEIVAHARADGLSVIARMDSNRAGEEFYAAHPDWFSCDADGAPYRAGAAYISCVNSPYYDEYLPAVFREIIERSAPDGFADNSWAGLASHQICYCTYCRTRFRDAVGEALPARRDWDDPVFREWVRWNDRRRVEIWRQNTAVTTEAGGPDCVWVGMLHGDLADQVKRFTDLRELTRDAKILFVDHQRRTQRDGFAENAEVGKRLHQLAGWDVLMPESQAMYAAGAGFFRSTSMPEAEVRVWSASGTAGGIQPWWHHISAYHEDRRQYATAEPIFTFHERNERYLTDRTPRAQVAVVWSQANSYFHGRDDVDNTAVAPNRGMVAALRRARIPYLPVHADDIAGLSEEIGVLVLPDLAVMSAEQCEAVRAFAARGGSVVATGQTSLKDADGQLLDDFGLADVLGVSATGSSRGTVQPYAFDIEDWQRHDYLRFDDAVADESSPLRSGLEGTTILALGGRLEGVRAVDADVAATYVEPFPFYPPELAWLRTEPTSTPVLTVRAHPAGGRIAYLAADLDRAASRDHRPDSLQLLGNVVRWTHPAPPLLEVDGAGDIDCHVYEQDSALVVHLVTNTAPSPVPGSLHELIPLGPFRVQVRDPRLTGEIRGRALVADTDLTVSTDAGTATVEVPKLLDHEIVVLGLPG</sequence>
<dbReference type="SUPFAM" id="SSF52317">
    <property type="entry name" value="Class I glutamine amidotransferase-like"/>
    <property type="match status" value="1"/>
</dbReference>
<dbReference type="InterPro" id="IPR028212">
    <property type="entry name" value="GHL6"/>
</dbReference>
<evidence type="ECO:0000313" key="2">
    <source>
        <dbReference type="Proteomes" id="UP000252770"/>
    </source>
</evidence>
<dbReference type="EMBL" id="QOUI01000003">
    <property type="protein sequence ID" value="RCK70177.1"/>
    <property type="molecule type" value="Genomic_DNA"/>
</dbReference>
<reference evidence="1 2" key="1">
    <citation type="submission" date="2018-07" db="EMBL/GenBank/DDBJ databases">
        <title>Desertimonas flava gen. nov. sp. nov.</title>
        <authorList>
            <person name="Liu S."/>
        </authorList>
    </citation>
    <scope>NUCLEOTIDE SEQUENCE [LARGE SCALE GENOMIC DNA]</scope>
    <source>
        <strain evidence="1 2">16Sb5-5</strain>
    </source>
</reference>
<dbReference type="SUPFAM" id="SSF51445">
    <property type="entry name" value="(Trans)glycosidases"/>
    <property type="match status" value="1"/>
</dbReference>
<name>A0A367YWR4_9ACTN</name>
<dbReference type="Gene3D" id="3.20.20.80">
    <property type="entry name" value="Glycosidases"/>
    <property type="match status" value="1"/>
</dbReference>
<protein>
    <submittedName>
        <fullName evidence="1">Tat pathway signal protein</fullName>
    </submittedName>
</protein>
<proteinExistence type="predicted"/>
<dbReference type="Pfam" id="PF14871">
    <property type="entry name" value="GHL6"/>
    <property type="match status" value="1"/>
</dbReference>
<organism evidence="1 2">
    <name type="scientific">Desertihabitans brevis</name>
    <dbReference type="NCBI Taxonomy" id="2268447"/>
    <lineage>
        <taxon>Bacteria</taxon>
        <taxon>Bacillati</taxon>
        <taxon>Actinomycetota</taxon>
        <taxon>Actinomycetes</taxon>
        <taxon>Propionibacteriales</taxon>
        <taxon>Propionibacteriaceae</taxon>
        <taxon>Desertihabitans</taxon>
    </lineage>
</organism>
<evidence type="ECO:0000313" key="1">
    <source>
        <dbReference type="EMBL" id="RCK70177.1"/>
    </source>
</evidence>
<dbReference type="InterPro" id="IPR017853">
    <property type="entry name" value="GH"/>
</dbReference>
<dbReference type="Gene3D" id="3.40.50.880">
    <property type="match status" value="1"/>
</dbReference>
<gene>
    <name evidence="1" type="ORF">DT076_05735</name>
</gene>
<dbReference type="AlphaFoldDB" id="A0A367YWR4"/>
<accession>A0A367YWR4</accession>
<dbReference type="RefSeq" id="WP_114125720.1">
    <property type="nucleotide sequence ID" value="NZ_QOUI01000003.1"/>
</dbReference>
<comment type="caution">
    <text evidence="1">The sequence shown here is derived from an EMBL/GenBank/DDBJ whole genome shotgun (WGS) entry which is preliminary data.</text>
</comment>
<dbReference type="Proteomes" id="UP000252770">
    <property type="component" value="Unassembled WGS sequence"/>
</dbReference>
<keyword evidence="2" id="KW-1185">Reference proteome</keyword>
<dbReference type="CDD" id="cd03143">
    <property type="entry name" value="A4_beta-galactosidase_middle_domain"/>
    <property type="match status" value="1"/>
</dbReference>
<dbReference type="InterPro" id="IPR029062">
    <property type="entry name" value="Class_I_gatase-like"/>
</dbReference>